<dbReference type="NCBIfam" id="TIGR01439">
    <property type="entry name" value="lp_hng_hel_AbrB"/>
    <property type="match status" value="1"/>
</dbReference>
<protein>
    <recommendedName>
        <fullName evidence="1">SpoVT-AbrB domain-containing protein</fullName>
    </recommendedName>
</protein>
<dbReference type="HOGENOM" id="CLU_158484_10_1_5"/>
<dbReference type="KEGG" id="sphk:SKP52_24205"/>
<dbReference type="InterPro" id="IPR007159">
    <property type="entry name" value="SpoVT-AbrB_dom"/>
</dbReference>
<feature type="domain" description="SpoVT-AbrB" evidence="1">
    <location>
        <begin position="6"/>
        <end position="51"/>
    </location>
</feature>
<dbReference type="SUPFAM" id="SSF89447">
    <property type="entry name" value="AbrB/MazE/MraZ-like"/>
    <property type="match status" value="1"/>
</dbReference>
<evidence type="ECO:0000313" key="2">
    <source>
        <dbReference type="EMBL" id="AJA11683.1"/>
    </source>
</evidence>
<sequence>MSVHKARIVSGGRLQIPADVRKALGIADGDDVRLEVVDGELRVRSFQTALGRVRALVRHHVPASASLADELIADRRSEAARD</sequence>
<dbReference type="OrthoDB" id="7161066at2"/>
<dbReference type="EMBL" id="CP009123">
    <property type="protein sequence ID" value="AJA11683.1"/>
    <property type="molecule type" value="Genomic_DNA"/>
</dbReference>
<dbReference type="RefSeq" id="WP_037514232.1">
    <property type="nucleotide sequence ID" value="NZ_CP009123.1"/>
</dbReference>
<dbReference type="GO" id="GO:0003677">
    <property type="term" value="F:DNA binding"/>
    <property type="evidence" value="ECO:0007669"/>
    <property type="project" value="InterPro"/>
</dbReference>
<reference evidence="2 3" key="1">
    <citation type="journal article" date="2015" name="Int. J. Syst. Evol. Microbiol.">
        <title>Description of Sphingopyxis fribergensis sp. nov. - a soil bacterium with the ability to degrade styrene and phenylacetic acid.</title>
        <authorList>
            <person name="Oelschlagel M."/>
            <person name="Ruckert C."/>
            <person name="Kalinowski J."/>
            <person name="Schmidt G."/>
            <person name="Schlomann M."/>
            <person name="Tischler D."/>
        </authorList>
    </citation>
    <scope>NUCLEOTIDE SEQUENCE [LARGE SCALE GENOMIC DNA]</scope>
    <source>
        <strain evidence="2 3">Kp5.2</strain>
        <plasmid evidence="2">pSfKp5.2</plasmid>
    </source>
</reference>
<dbReference type="SMART" id="SM00966">
    <property type="entry name" value="SpoVT_AbrB"/>
    <property type="match status" value="1"/>
</dbReference>
<keyword evidence="3" id="KW-1185">Reference proteome</keyword>
<proteinExistence type="predicted"/>
<gene>
    <name evidence="2" type="ORF">SKP52_24205</name>
</gene>
<evidence type="ECO:0000259" key="1">
    <source>
        <dbReference type="SMART" id="SM00966"/>
    </source>
</evidence>
<accession>A0A0A7PR16</accession>
<dbReference type="InterPro" id="IPR037914">
    <property type="entry name" value="SpoVT-AbrB_sf"/>
</dbReference>
<geneLocation type="plasmid" evidence="2 3">
    <name>pSfKp5.2</name>
</geneLocation>
<dbReference type="Pfam" id="PF04014">
    <property type="entry name" value="MazE_antitoxin"/>
    <property type="match status" value="1"/>
</dbReference>
<dbReference type="Gene3D" id="2.10.260.10">
    <property type="match status" value="1"/>
</dbReference>
<dbReference type="Proteomes" id="UP000030907">
    <property type="component" value="Plasmid pSfKp5.2"/>
</dbReference>
<organism evidence="2 3">
    <name type="scientific">Sphingopyxis fribergensis</name>
    <dbReference type="NCBI Taxonomy" id="1515612"/>
    <lineage>
        <taxon>Bacteria</taxon>
        <taxon>Pseudomonadati</taxon>
        <taxon>Pseudomonadota</taxon>
        <taxon>Alphaproteobacteria</taxon>
        <taxon>Sphingomonadales</taxon>
        <taxon>Sphingomonadaceae</taxon>
        <taxon>Sphingopyxis</taxon>
    </lineage>
</organism>
<name>A0A0A7PR16_9SPHN</name>
<keyword evidence="2" id="KW-0614">Plasmid</keyword>
<dbReference type="AlphaFoldDB" id="A0A0A7PR16"/>
<evidence type="ECO:0000313" key="3">
    <source>
        <dbReference type="Proteomes" id="UP000030907"/>
    </source>
</evidence>